<evidence type="ECO:0000313" key="1">
    <source>
        <dbReference type="EMBL" id="QDQ28507.1"/>
    </source>
</evidence>
<dbReference type="RefSeq" id="WP_144279890.1">
    <property type="nucleotide sequence ID" value="NZ_CP041730.1"/>
</dbReference>
<organism evidence="1 2">
    <name type="scientific">Chitinimonas arctica</name>
    <dbReference type="NCBI Taxonomy" id="2594795"/>
    <lineage>
        <taxon>Bacteria</taxon>
        <taxon>Pseudomonadati</taxon>
        <taxon>Pseudomonadota</taxon>
        <taxon>Betaproteobacteria</taxon>
        <taxon>Neisseriales</taxon>
        <taxon>Chitinibacteraceae</taxon>
        <taxon>Chitinimonas</taxon>
    </lineage>
</organism>
<gene>
    <name evidence="1" type="ORF">FNU76_20280</name>
</gene>
<reference evidence="2" key="1">
    <citation type="submission" date="2019-07" db="EMBL/GenBank/DDBJ databases">
        <title>Chitinimonas sp. nov., isolated from Ny-Alesund, arctica soil.</title>
        <authorList>
            <person name="Xu Q."/>
            <person name="Peng F."/>
        </authorList>
    </citation>
    <scope>NUCLEOTIDE SEQUENCE [LARGE SCALE GENOMIC DNA]</scope>
    <source>
        <strain evidence="2">R3-44</strain>
    </source>
</reference>
<evidence type="ECO:0000313" key="2">
    <source>
        <dbReference type="Proteomes" id="UP000317550"/>
    </source>
</evidence>
<keyword evidence="2" id="KW-1185">Reference proteome</keyword>
<protein>
    <submittedName>
        <fullName evidence="1">DUF4150 domain-containing protein</fullName>
    </submittedName>
</protein>
<dbReference type="KEGG" id="cari:FNU76_20280"/>
<dbReference type="Pfam" id="PF13665">
    <property type="entry name" value="Tox-PAAR-like"/>
    <property type="match status" value="1"/>
</dbReference>
<dbReference type="EMBL" id="CP041730">
    <property type="protein sequence ID" value="QDQ28507.1"/>
    <property type="molecule type" value="Genomic_DNA"/>
</dbReference>
<sequence length="128" mass="13002">MFANTNLGVLNLGFPDVCLTPPLAVPVPYPNLTFSVTHVPSQFNILIGGGLAENLLTQGTVSLGDLAGVLTGVASGTVAGPDRPVLGSIKVLFGAAFATRLTTLTIQNSTNTVGVSLTPAQICVLLLS</sequence>
<dbReference type="OrthoDB" id="5513456at2"/>
<proteinExistence type="predicted"/>
<dbReference type="AlphaFoldDB" id="A0A516SK21"/>
<name>A0A516SK21_9NEIS</name>
<accession>A0A516SK21</accession>
<dbReference type="Proteomes" id="UP000317550">
    <property type="component" value="Chromosome"/>
</dbReference>